<dbReference type="SUPFAM" id="SSF101478">
    <property type="entry name" value="ADP-ribosylglycohydrolase"/>
    <property type="match status" value="1"/>
</dbReference>
<keyword evidence="1" id="KW-0479">Metal-binding</keyword>
<keyword evidence="1" id="KW-0460">Magnesium</keyword>
<feature type="binding site" evidence="1">
    <location>
        <position position="62"/>
    </location>
    <ligand>
        <name>Mg(2+)</name>
        <dbReference type="ChEBI" id="CHEBI:18420"/>
        <label>1</label>
    </ligand>
</feature>
<dbReference type="EMBL" id="NMTQ01000037">
    <property type="protein sequence ID" value="PDX57348.1"/>
    <property type="molecule type" value="Genomic_DNA"/>
</dbReference>
<dbReference type="InterPro" id="IPR050792">
    <property type="entry name" value="ADP-ribosylglycohydrolase"/>
</dbReference>
<comment type="cofactor">
    <cofactor evidence="1">
        <name>Mg(2+)</name>
        <dbReference type="ChEBI" id="CHEBI:18420"/>
    </cofactor>
    <text evidence="1">Binds 2 magnesium ions per subunit.</text>
</comment>
<comment type="caution">
    <text evidence="2">The sequence shown here is derived from an EMBL/GenBank/DDBJ whole genome shotgun (WGS) entry which is preliminary data.</text>
</comment>
<evidence type="ECO:0000313" key="2">
    <source>
        <dbReference type="EMBL" id="PDX57348.1"/>
    </source>
</evidence>
<feature type="binding site" evidence="1">
    <location>
        <position position="61"/>
    </location>
    <ligand>
        <name>Mg(2+)</name>
        <dbReference type="ChEBI" id="CHEBI:18420"/>
        <label>1</label>
    </ligand>
</feature>
<proteinExistence type="predicted"/>
<evidence type="ECO:0000313" key="3">
    <source>
        <dbReference type="Proteomes" id="UP000220752"/>
    </source>
</evidence>
<dbReference type="GO" id="GO:0016787">
    <property type="term" value="F:hydrolase activity"/>
    <property type="evidence" value="ECO:0007669"/>
    <property type="project" value="UniProtKB-KW"/>
</dbReference>
<keyword evidence="3" id="KW-1185">Reference proteome</keyword>
<accession>A0A2A6Z7L8</accession>
<keyword evidence="2" id="KW-0378">Hydrolase</keyword>
<dbReference type="AlphaFoldDB" id="A0A2A6Z7L8"/>
<name>A0A2A6Z7L8_9FIRM</name>
<dbReference type="InterPro" id="IPR036705">
    <property type="entry name" value="Ribosyl_crysJ1_sf"/>
</dbReference>
<gene>
    <name evidence="2" type="ORF">CGS46_12550</name>
</gene>
<dbReference type="Proteomes" id="UP000220752">
    <property type="component" value="Unassembled WGS sequence"/>
</dbReference>
<feature type="binding site" evidence="1">
    <location>
        <position position="272"/>
    </location>
    <ligand>
        <name>Mg(2+)</name>
        <dbReference type="ChEBI" id="CHEBI:18420"/>
        <label>1</label>
    </ligand>
</feature>
<protein>
    <submittedName>
        <fullName evidence="2">ADP-ribosyl-[dinitrogen reductase] hydrolase</fullName>
    </submittedName>
</protein>
<sequence length="322" mass="34100">MKKINEKQLDRIRGALYGVAVGDALGGPLEFMSDRQICDAYGRVTDMIGGGWLNLKPGEVTDDTQMTLCVARGILDALEGDNGLDLVASVGQQFIAWADSKPKDIGGACSHSIAIAKGLGRIRWQGVPTAADWMEAARQTRRDGGRPVEGNGALMRTVYPGLYCKTKGAAEMQARAFAEMTHRGDKSTEACVLYTRMVYLLTESVGNFQDGDVADFLHECLKGTFYDGSVEAAATYAAGGYVVDSMSTAVSCLAHAQTFEEAVCAAANLGGDTDTNAAITGGLAGAWFGFSAIPARWVDALAPGLRQDLDILAAAAESHRNK</sequence>
<organism evidence="2 3">
    <name type="scientific">Faecalibacterium langellae</name>
    <dbReference type="NCBI Taxonomy" id="3435293"/>
    <lineage>
        <taxon>Bacteria</taxon>
        <taxon>Bacillati</taxon>
        <taxon>Bacillota</taxon>
        <taxon>Clostridia</taxon>
        <taxon>Eubacteriales</taxon>
        <taxon>Oscillospiraceae</taxon>
        <taxon>Faecalibacterium</taxon>
    </lineage>
</organism>
<feature type="binding site" evidence="1">
    <location>
        <position position="274"/>
    </location>
    <ligand>
        <name>Mg(2+)</name>
        <dbReference type="ChEBI" id="CHEBI:18420"/>
        <label>1</label>
    </ligand>
</feature>
<reference evidence="2 3" key="1">
    <citation type="journal article" date="2017" name="Front. Microbiol.">
        <title>New Insights into the Diversity of the Genus Faecalibacterium.</title>
        <authorList>
            <person name="Benevides L."/>
            <person name="Burman S."/>
            <person name="Martin R."/>
            <person name="Robert V."/>
            <person name="Thomas M."/>
            <person name="Miquel S."/>
            <person name="Chain F."/>
            <person name="Sokol H."/>
            <person name="Bermudez-Humaran L.G."/>
            <person name="Morrison M."/>
            <person name="Langella P."/>
            <person name="Azevedo V.A."/>
            <person name="Chatel J.M."/>
            <person name="Soares S."/>
        </authorList>
    </citation>
    <scope>NUCLEOTIDE SEQUENCE [LARGE SCALE GENOMIC DNA]</scope>
    <source>
        <strain evidence="3">CNCM I-4540</strain>
    </source>
</reference>
<dbReference type="PANTHER" id="PTHR16222:SF12">
    <property type="entry name" value="ADP-RIBOSYLGLYCOHYDROLASE-RELATED"/>
    <property type="match status" value="1"/>
</dbReference>
<dbReference type="PANTHER" id="PTHR16222">
    <property type="entry name" value="ADP-RIBOSYLGLYCOHYDROLASE"/>
    <property type="match status" value="1"/>
</dbReference>
<evidence type="ECO:0000256" key="1">
    <source>
        <dbReference type="PIRSR" id="PIRSR605502-1"/>
    </source>
</evidence>
<dbReference type="Gene3D" id="1.10.4080.10">
    <property type="entry name" value="ADP-ribosylation/Crystallin J1"/>
    <property type="match status" value="1"/>
</dbReference>
<dbReference type="Pfam" id="PF03747">
    <property type="entry name" value="ADP_ribosyl_GH"/>
    <property type="match status" value="1"/>
</dbReference>
<feature type="binding site" evidence="1">
    <location>
        <position position="275"/>
    </location>
    <ligand>
        <name>Mg(2+)</name>
        <dbReference type="ChEBI" id="CHEBI:18420"/>
        <label>1</label>
    </ligand>
</feature>
<feature type="binding site" evidence="1">
    <location>
        <position position="63"/>
    </location>
    <ligand>
        <name>Mg(2+)</name>
        <dbReference type="ChEBI" id="CHEBI:18420"/>
        <label>1</label>
    </ligand>
</feature>
<dbReference type="InterPro" id="IPR005502">
    <property type="entry name" value="Ribosyl_crysJ1"/>
</dbReference>
<dbReference type="GO" id="GO:0046872">
    <property type="term" value="F:metal ion binding"/>
    <property type="evidence" value="ECO:0007669"/>
    <property type="project" value="UniProtKB-KW"/>
</dbReference>